<feature type="transmembrane region" description="Helical" evidence="2">
    <location>
        <begin position="6"/>
        <end position="24"/>
    </location>
</feature>
<dbReference type="AlphaFoldDB" id="A0A8J3LLR0"/>
<comment type="caution">
    <text evidence="3">The sequence shown here is derived from an EMBL/GenBank/DDBJ whole genome shotgun (WGS) entry which is preliminary data.</text>
</comment>
<gene>
    <name evidence="3" type="ORF">Pfl04_34310</name>
</gene>
<name>A0A8J3LLR0_9ACTN</name>
<keyword evidence="4" id="KW-1185">Reference proteome</keyword>
<feature type="region of interest" description="Disordered" evidence="1">
    <location>
        <begin position="41"/>
        <end position="64"/>
    </location>
</feature>
<reference evidence="3" key="1">
    <citation type="submission" date="2021-01" db="EMBL/GenBank/DDBJ databases">
        <title>Whole genome shotgun sequence of Planosporangium flavigriseum NBRC 105377.</title>
        <authorList>
            <person name="Komaki H."/>
            <person name="Tamura T."/>
        </authorList>
    </citation>
    <scope>NUCLEOTIDE SEQUENCE</scope>
    <source>
        <strain evidence="3">NBRC 105377</strain>
    </source>
</reference>
<evidence type="ECO:0000313" key="3">
    <source>
        <dbReference type="EMBL" id="GIG75027.1"/>
    </source>
</evidence>
<evidence type="ECO:0000313" key="4">
    <source>
        <dbReference type="Proteomes" id="UP000653674"/>
    </source>
</evidence>
<keyword evidence="2" id="KW-0472">Membrane</keyword>
<dbReference type="EMBL" id="BONU01000025">
    <property type="protein sequence ID" value="GIG75027.1"/>
    <property type="molecule type" value="Genomic_DNA"/>
</dbReference>
<protein>
    <submittedName>
        <fullName evidence="3">Uncharacterized protein</fullName>
    </submittedName>
</protein>
<dbReference type="RefSeq" id="WP_168077163.1">
    <property type="nucleotide sequence ID" value="NZ_BAAAQJ010000007.1"/>
</dbReference>
<sequence>MSTAGLLELIAWILSAIIAAWLLVDVVRVSRRYDPDLLIDPLGGTTAPPPEGGYISESREAGQR</sequence>
<keyword evidence="2" id="KW-0812">Transmembrane</keyword>
<evidence type="ECO:0000256" key="1">
    <source>
        <dbReference type="SAM" id="MobiDB-lite"/>
    </source>
</evidence>
<accession>A0A8J3LLR0</accession>
<keyword evidence="2" id="KW-1133">Transmembrane helix</keyword>
<dbReference type="Proteomes" id="UP000653674">
    <property type="component" value="Unassembled WGS sequence"/>
</dbReference>
<evidence type="ECO:0000256" key="2">
    <source>
        <dbReference type="SAM" id="Phobius"/>
    </source>
</evidence>
<organism evidence="3 4">
    <name type="scientific">Planosporangium flavigriseum</name>
    <dbReference type="NCBI Taxonomy" id="373681"/>
    <lineage>
        <taxon>Bacteria</taxon>
        <taxon>Bacillati</taxon>
        <taxon>Actinomycetota</taxon>
        <taxon>Actinomycetes</taxon>
        <taxon>Micromonosporales</taxon>
        <taxon>Micromonosporaceae</taxon>
        <taxon>Planosporangium</taxon>
    </lineage>
</organism>
<proteinExistence type="predicted"/>